<accession>A0ABN1WHU0</accession>
<reference evidence="2 3" key="1">
    <citation type="journal article" date="2019" name="Int. J. Syst. Evol. Microbiol.">
        <title>The Global Catalogue of Microorganisms (GCM) 10K type strain sequencing project: providing services to taxonomists for standard genome sequencing and annotation.</title>
        <authorList>
            <consortium name="The Broad Institute Genomics Platform"/>
            <consortium name="The Broad Institute Genome Sequencing Center for Infectious Disease"/>
            <person name="Wu L."/>
            <person name="Ma J."/>
        </authorList>
    </citation>
    <scope>NUCLEOTIDE SEQUENCE [LARGE SCALE GENOMIC DNA]</scope>
    <source>
        <strain evidence="2 3">JCM 13023</strain>
    </source>
</reference>
<proteinExistence type="predicted"/>
<feature type="compositionally biased region" description="Basic and acidic residues" evidence="1">
    <location>
        <begin position="342"/>
        <end position="355"/>
    </location>
</feature>
<organism evidence="2 3">
    <name type="scientific">Prauserella halophila</name>
    <dbReference type="NCBI Taxonomy" id="185641"/>
    <lineage>
        <taxon>Bacteria</taxon>
        <taxon>Bacillati</taxon>
        <taxon>Actinomycetota</taxon>
        <taxon>Actinomycetes</taxon>
        <taxon>Pseudonocardiales</taxon>
        <taxon>Pseudonocardiaceae</taxon>
        <taxon>Prauserella</taxon>
    </lineage>
</organism>
<feature type="region of interest" description="Disordered" evidence="1">
    <location>
        <begin position="287"/>
        <end position="355"/>
    </location>
</feature>
<dbReference type="EMBL" id="BAAALN010000018">
    <property type="protein sequence ID" value="GAA1250894.1"/>
    <property type="molecule type" value="Genomic_DNA"/>
</dbReference>
<dbReference type="Proteomes" id="UP001500653">
    <property type="component" value="Unassembled WGS sequence"/>
</dbReference>
<evidence type="ECO:0008006" key="4">
    <source>
        <dbReference type="Google" id="ProtNLM"/>
    </source>
</evidence>
<keyword evidence="3" id="KW-1185">Reference proteome</keyword>
<protein>
    <recommendedName>
        <fullName evidence="4">ParB/Sulfiredoxin domain-containing protein</fullName>
    </recommendedName>
</protein>
<evidence type="ECO:0000313" key="3">
    <source>
        <dbReference type="Proteomes" id="UP001500653"/>
    </source>
</evidence>
<evidence type="ECO:0000313" key="2">
    <source>
        <dbReference type="EMBL" id="GAA1250894.1"/>
    </source>
</evidence>
<evidence type="ECO:0000256" key="1">
    <source>
        <dbReference type="SAM" id="MobiDB-lite"/>
    </source>
</evidence>
<dbReference type="RefSeq" id="WP_253864145.1">
    <property type="nucleotide sequence ID" value="NZ_BAAALN010000018.1"/>
</dbReference>
<gene>
    <name evidence="2" type="ORF">GCM10009676_42080</name>
</gene>
<comment type="caution">
    <text evidence="2">The sequence shown here is derived from an EMBL/GenBank/DDBJ whole genome shotgun (WGS) entry which is preliminary data.</text>
</comment>
<sequence length="498" mass="55192">MAKASSKQPMKPPFPVENVPLELIDLDLRNSRFPRDAQSQSDALELMLTTAGDGCLDLLKDLTRTGQMNSSDLPIVVAHDERYVMMEGNRRLTCLRLWTAPDLLGRNESLEKQLLSRVQRLVADSAYGPPTELRVAVAPSESDADVWIERKHTGGAGGAGTVEWGAAMKDRRRARNDPTKVSRAMAFVDLVSREYEDESDIQAALETVRSTRYTMIQRFVDRSVVRDMIGMDFNDGKMTFRYGSQATLPIIRQVLNDFARPKAESGKTWARELDTVEDFRAYLNGYPELLPSEEPRTGPRRGKGGQHAGGAASNTSHPEGGAGQQGDGDGQEGSASEAPDSEDQRPPRPTSAREHIFRGLVLDEFTPRIQEMVRMTSLLNVKRQNEIVAVMLRVILDLTAYQFLKSHGRDVPRNLDERIKEAIKVIEPNASDALGTAEQTSPLRKAFHSTTPTNIRLAQYAVHDINSGSTPTEVFTLADRYTPVLDAMNSNMGSTPVK</sequence>
<name>A0ABN1WHU0_9PSEU</name>